<sequence length="110" mass="12939">MSIKTMTDLLKKQEAERQDFAIGVYDEWQLFRKMEQELLSPYDGAYESAPTSVQQKIAQAREDYFAEWGSDGRLAALMEARHNKEREKLAERQNIAEQLQTRKKQNDRGR</sequence>
<evidence type="ECO:0000313" key="3">
    <source>
        <dbReference type="Proteomes" id="UP000192796"/>
    </source>
</evidence>
<dbReference type="STRING" id="1703345.A3860_33715"/>
<reference evidence="2 3" key="1">
    <citation type="submission" date="2016-03" db="EMBL/GenBank/DDBJ databases">
        <title>Niastella vici sp. nov., isolated from farmland soil.</title>
        <authorList>
            <person name="Chen L."/>
            <person name="Wang D."/>
            <person name="Yang S."/>
            <person name="Wang G."/>
        </authorList>
    </citation>
    <scope>NUCLEOTIDE SEQUENCE [LARGE SCALE GENOMIC DNA]</scope>
    <source>
        <strain evidence="2 3">DJ57</strain>
    </source>
</reference>
<proteinExistence type="predicted"/>
<protein>
    <submittedName>
        <fullName evidence="2">Uncharacterized protein</fullName>
    </submittedName>
</protein>
<dbReference type="OrthoDB" id="678035at2"/>
<evidence type="ECO:0000313" key="2">
    <source>
        <dbReference type="EMBL" id="OQP60339.1"/>
    </source>
</evidence>
<dbReference type="RefSeq" id="WP_081153253.1">
    <property type="nucleotide sequence ID" value="NZ_LVYD01000064.1"/>
</dbReference>
<dbReference type="AlphaFoldDB" id="A0A1V9FPP7"/>
<dbReference type="EMBL" id="LVYD01000064">
    <property type="protein sequence ID" value="OQP60339.1"/>
    <property type="molecule type" value="Genomic_DNA"/>
</dbReference>
<organism evidence="2 3">
    <name type="scientific">Niastella vici</name>
    <dbReference type="NCBI Taxonomy" id="1703345"/>
    <lineage>
        <taxon>Bacteria</taxon>
        <taxon>Pseudomonadati</taxon>
        <taxon>Bacteroidota</taxon>
        <taxon>Chitinophagia</taxon>
        <taxon>Chitinophagales</taxon>
        <taxon>Chitinophagaceae</taxon>
        <taxon>Niastella</taxon>
    </lineage>
</organism>
<gene>
    <name evidence="2" type="ORF">A3860_33715</name>
</gene>
<dbReference type="Proteomes" id="UP000192796">
    <property type="component" value="Unassembled WGS sequence"/>
</dbReference>
<name>A0A1V9FPP7_9BACT</name>
<evidence type="ECO:0000256" key="1">
    <source>
        <dbReference type="SAM" id="MobiDB-lite"/>
    </source>
</evidence>
<keyword evidence="3" id="KW-1185">Reference proteome</keyword>
<accession>A0A1V9FPP7</accession>
<feature type="region of interest" description="Disordered" evidence="1">
    <location>
        <begin position="85"/>
        <end position="110"/>
    </location>
</feature>
<comment type="caution">
    <text evidence="2">The sequence shown here is derived from an EMBL/GenBank/DDBJ whole genome shotgun (WGS) entry which is preliminary data.</text>
</comment>